<feature type="domain" description="HTH cro/C1-type" evidence="1">
    <location>
        <begin position="18"/>
        <end position="74"/>
    </location>
</feature>
<proteinExistence type="predicted"/>
<gene>
    <name evidence="2" type="ORF">KB874_10920</name>
</gene>
<dbReference type="CDD" id="cd00093">
    <property type="entry name" value="HTH_XRE"/>
    <property type="match status" value="1"/>
</dbReference>
<organism evidence="2 3">
    <name type="scientific">Thetidibacter halocola</name>
    <dbReference type="NCBI Taxonomy" id="2827239"/>
    <lineage>
        <taxon>Bacteria</taxon>
        <taxon>Pseudomonadati</taxon>
        <taxon>Pseudomonadota</taxon>
        <taxon>Alphaproteobacteria</taxon>
        <taxon>Rhodobacterales</taxon>
        <taxon>Roseobacteraceae</taxon>
        <taxon>Thetidibacter</taxon>
    </lineage>
</organism>
<dbReference type="SUPFAM" id="SSF47413">
    <property type="entry name" value="lambda repressor-like DNA-binding domains"/>
    <property type="match status" value="1"/>
</dbReference>
<dbReference type="SMART" id="SM00530">
    <property type="entry name" value="HTH_XRE"/>
    <property type="match status" value="1"/>
</dbReference>
<evidence type="ECO:0000313" key="2">
    <source>
        <dbReference type="EMBL" id="MBS0124648.1"/>
    </source>
</evidence>
<evidence type="ECO:0000259" key="1">
    <source>
        <dbReference type="PROSITE" id="PS50943"/>
    </source>
</evidence>
<sequence>MSQNIDKTARAALFRTRLVEAMAKAGSNRTALARAAGVDRSTLSQLLRDEGARLPGAHLVAACAAALGVSTDWLLGLSDRPERAQDLVANALSMTEANRAMADRQIVDWHREAEGYRIRHVPATLPDMLKTRAVLDWEYGPHLGRSSAQAIDLAEQRLDWMRGSRSQYEMAMPVFELESFARGEGYWRGLPPEVRGAQIDRLIDLTGDFYPRLRVYLFDARRLYSAPVTVFGPLLAAVYLGRNYLVFRDSVRIDAIAAHFDQLVKEASVSARALPAHLETLRALI</sequence>
<dbReference type="GO" id="GO:0003677">
    <property type="term" value="F:DNA binding"/>
    <property type="evidence" value="ECO:0007669"/>
    <property type="project" value="InterPro"/>
</dbReference>
<name>A0A8J7WGG0_9RHOB</name>
<dbReference type="Proteomes" id="UP000681356">
    <property type="component" value="Unassembled WGS sequence"/>
</dbReference>
<dbReference type="InterPro" id="IPR010982">
    <property type="entry name" value="Lambda_DNA-bd_dom_sf"/>
</dbReference>
<dbReference type="InterPro" id="IPR001387">
    <property type="entry name" value="Cro/C1-type_HTH"/>
</dbReference>
<evidence type="ECO:0000313" key="3">
    <source>
        <dbReference type="Proteomes" id="UP000681356"/>
    </source>
</evidence>
<accession>A0A8J7WGG0</accession>
<dbReference type="EMBL" id="JAGTUU010000004">
    <property type="protein sequence ID" value="MBS0124648.1"/>
    <property type="molecule type" value="Genomic_DNA"/>
</dbReference>
<dbReference type="Pfam" id="PF01381">
    <property type="entry name" value="HTH_3"/>
    <property type="match status" value="1"/>
</dbReference>
<protein>
    <submittedName>
        <fullName evidence="2">Helix-turn-helix transcriptional regulator</fullName>
    </submittedName>
</protein>
<dbReference type="Gene3D" id="1.10.260.40">
    <property type="entry name" value="lambda repressor-like DNA-binding domains"/>
    <property type="match status" value="1"/>
</dbReference>
<dbReference type="AlphaFoldDB" id="A0A8J7WGG0"/>
<dbReference type="PROSITE" id="PS50943">
    <property type="entry name" value="HTH_CROC1"/>
    <property type="match status" value="1"/>
</dbReference>
<reference evidence="2" key="1">
    <citation type="submission" date="2021-04" db="EMBL/GenBank/DDBJ databases">
        <authorList>
            <person name="Yoon J."/>
        </authorList>
    </citation>
    <scope>NUCLEOTIDE SEQUENCE</scope>
    <source>
        <strain evidence="2">KMU-90</strain>
    </source>
</reference>
<dbReference type="RefSeq" id="WP_212536614.1">
    <property type="nucleotide sequence ID" value="NZ_JAGTUU010000004.1"/>
</dbReference>
<keyword evidence="3" id="KW-1185">Reference proteome</keyword>
<comment type="caution">
    <text evidence="2">The sequence shown here is derived from an EMBL/GenBank/DDBJ whole genome shotgun (WGS) entry which is preliminary data.</text>
</comment>